<evidence type="ECO:0000313" key="6">
    <source>
        <dbReference type="Proteomes" id="UP001597145"/>
    </source>
</evidence>
<dbReference type="InterPro" id="IPR051312">
    <property type="entry name" value="Diverse_Substr_Oxidored"/>
</dbReference>
<keyword evidence="1" id="KW-0285">Flavoprotein</keyword>
<protein>
    <submittedName>
        <fullName evidence="5">FAD binding domain-containing protein</fullName>
    </submittedName>
</protein>
<dbReference type="Gene3D" id="3.30.390.50">
    <property type="entry name" value="CO dehydrogenase flavoprotein, C-terminal domain"/>
    <property type="match status" value="1"/>
</dbReference>
<reference evidence="6" key="1">
    <citation type="journal article" date="2019" name="Int. J. Syst. Evol. Microbiol.">
        <title>The Global Catalogue of Microorganisms (GCM) 10K type strain sequencing project: providing services to taxonomists for standard genome sequencing and annotation.</title>
        <authorList>
            <consortium name="The Broad Institute Genomics Platform"/>
            <consortium name="The Broad Institute Genome Sequencing Center for Infectious Disease"/>
            <person name="Wu L."/>
            <person name="Ma J."/>
        </authorList>
    </citation>
    <scope>NUCLEOTIDE SEQUENCE [LARGE SCALE GENOMIC DNA]</scope>
    <source>
        <strain evidence="6">JCM 12165</strain>
    </source>
</reference>
<evidence type="ECO:0000259" key="4">
    <source>
        <dbReference type="PROSITE" id="PS51387"/>
    </source>
</evidence>
<dbReference type="InterPro" id="IPR016166">
    <property type="entry name" value="FAD-bd_PCMH"/>
</dbReference>
<dbReference type="PANTHER" id="PTHR42659">
    <property type="entry name" value="XANTHINE DEHYDROGENASE SUBUNIT C-RELATED"/>
    <property type="match status" value="1"/>
</dbReference>
<gene>
    <name evidence="5" type="ORF">ACFSCY_12870</name>
</gene>
<dbReference type="InterPro" id="IPR036318">
    <property type="entry name" value="FAD-bd_PCMH-like_sf"/>
</dbReference>
<dbReference type="PROSITE" id="PS51387">
    <property type="entry name" value="FAD_PCMH"/>
    <property type="match status" value="1"/>
</dbReference>
<dbReference type="Proteomes" id="UP001597145">
    <property type="component" value="Unassembled WGS sequence"/>
</dbReference>
<dbReference type="SMART" id="SM01092">
    <property type="entry name" value="CO_deh_flav_C"/>
    <property type="match status" value="1"/>
</dbReference>
<accession>A0ABW4FL56</accession>
<dbReference type="Pfam" id="PF03450">
    <property type="entry name" value="CO_deh_flav_C"/>
    <property type="match status" value="1"/>
</dbReference>
<feature type="domain" description="FAD-binding PCMH-type" evidence="4">
    <location>
        <begin position="5"/>
        <end position="216"/>
    </location>
</feature>
<proteinExistence type="predicted"/>
<dbReference type="InterPro" id="IPR002346">
    <property type="entry name" value="Mopterin_DH_FAD-bd"/>
</dbReference>
<dbReference type="Pfam" id="PF00941">
    <property type="entry name" value="FAD_binding_5"/>
    <property type="match status" value="1"/>
</dbReference>
<evidence type="ECO:0000313" key="5">
    <source>
        <dbReference type="EMBL" id="MFD1530336.1"/>
    </source>
</evidence>
<name>A0ABW4FL56_9PSEU</name>
<keyword evidence="6" id="KW-1185">Reference proteome</keyword>
<dbReference type="InterPro" id="IPR036683">
    <property type="entry name" value="CO_DH_flav_C_dom_sf"/>
</dbReference>
<dbReference type="Gene3D" id="3.30.465.10">
    <property type="match status" value="1"/>
</dbReference>
<organism evidence="5 6">
    <name type="scientific">Pseudonocardia aurantiaca</name>
    <dbReference type="NCBI Taxonomy" id="75290"/>
    <lineage>
        <taxon>Bacteria</taxon>
        <taxon>Bacillati</taxon>
        <taxon>Actinomycetota</taxon>
        <taxon>Actinomycetes</taxon>
        <taxon>Pseudonocardiales</taxon>
        <taxon>Pseudonocardiaceae</taxon>
        <taxon>Pseudonocardia</taxon>
    </lineage>
</organism>
<dbReference type="PANTHER" id="PTHR42659:SF2">
    <property type="entry name" value="XANTHINE DEHYDROGENASE SUBUNIT C-RELATED"/>
    <property type="match status" value="1"/>
</dbReference>
<keyword evidence="3" id="KW-0560">Oxidoreductase</keyword>
<dbReference type="RefSeq" id="WP_343980159.1">
    <property type="nucleotide sequence ID" value="NZ_BAAAJG010000011.1"/>
</dbReference>
<evidence type="ECO:0000256" key="2">
    <source>
        <dbReference type="ARBA" id="ARBA00022827"/>
    </source>
</evidence>
<comment type="caution">
    <text evidence="5">The sequence shown here is derived from an EMBL/GenBank/DDBJ whole genome shotgun (WGS) entry which is preliminary data.</text>
</comment>
<sequence>MTAPALLARPRVEVARSVDEAVGRLAELGPDGAPLAGGTWLMRSATPPGMFVALHRIPELRGVTTGTWGAMTTHTELAAAPLPPALRALRTAARTSAFPQVRNMATLGGNLAARGFAEADLVPALLALDATVEVATAAGRHRIGVGDYLRAAHGDTADPAALLVSASASAPAGRRSGYARLIVRGGGEYALVSVAISADLDGTGVASAVRVAVGSVEARARRCPEAEAALAGTTLDEAAARAAGQAAAAVLTPRDDLLAPGWYRLAVMPAVFVRAAADCFADSVTEEVR</sequence>
<dbReference type="SUPFAM" id="SSF55447">
    <property type="entry name" value="CO dehydrogenase flavoprotein C-terminal domain-like"/>
    <property type="match status" value="1"/>
</dbReference>
<dbReference type="InterPro" id="IPR016169">
    <property type="entry name" value="FAD-bd_PCMH_sub2"/>
</dbReference>
<evidence type="ECO:0000256" key="3">
    <source>
        <dbReference type="ARBA" id="ARBA00023002"/>
    </source>
</evidence>
<evidence type="ECO:0000256" key="1">
    <source>
        <dbReference type="ARBA" id="ARBA00022630"/>
    </source>
</evidence>
<dbReference type="SUPFAM" id="SSF56176">
    <property type="entry name" value="FAD-binding/transporter-associated domain-like"/>
    <property type="match status" value="1"/>
</dbReference>
<dbReference type="InterPro" id="IPR005107">
    <property type="entry name" value="CO_DH_flav_C"/>
</dbReference>
<dbReference type="EMBL" id="JBHUCP010000007">
    <property type="protein sequence ID" value="MFD1530336.1"/>
    <property type="molecule type" value="Genomic_DNA"/>
</dbReference>
<keyword evidence="2" id="KW-0274">FAD</keyword>